<proteinExistence type="predicted"/>
<reference evidence="1 2" key="1">
    <citation type="submission" date="2019-10" db="EMBL/GenBank/DDBJ databases">
        <title>Assembly and Annotation for the nematode Trichostrongylus colubriformis.</title>
        <authorList>
            <person name="Martin J."/>
        </authorList>
    </citation>
    <scope>NUCLEOTIDE SEQUENCE [LARGE SCALE GENOMIC DNA]</scope>
    <source>
        <strain evidence="1">G859</strain>
        <tissue evidence="1">Whole worm</tissue>
    </source>
</reference>
<comment type="caution">
    <text evidence="1">The sequence shown here is derived from an EMBL/GenBank/DDBJ whole genome shotgun (WGS) entry which is preliminary data.</text>
</comment>
<evidence type="ECO:0000313" key="2">
    <source>
        <dbReference type="Proteomes" id="UP001331761"/>
    </source>
</evidence>
<protein>
    <submittedName>
        <fullName evidence="1">Uncharacterized protein</fullName>
    </submittedName>
</protein>
<organism evidence="1 2">
    <name type="scientific">Trichostrongylus colubriformis</name>
    <name type="common">Black scour worm</name>
    <dbReference type="NCBI Taxonomy" id="6319"/>
    <lineage>
        <taxon>Eukaryota</taxon>
        <taxon>Metazoa</taxon>
        <taxon>Ecdysozoa</taxon>
        <taxon>Nematoda</taxon>
        <taxon>Chromadorea</taxon>
        <taxon>Rhabditida</taxon>
        <taxon>Rhabditina</taxon>
        <taxon>Rhabditomorpha</taxon>
        <taxon>Strongyloidea</taxon>
        <taxon>Trichostrongylidae</taxon>
        <taxon>Trichostrongylus</taxon>
    </lineage>
</organism>
<gene>
    <name evidence="1" type="ORF">GCK32_004843</name>
</gene>
<evidence type="ECO:0000313" key="1">
    <source>
        <dbReference type="EMBL" id="KAK5985796.1"/>
    </source>
</evidence>
<sequence length="65" mass="7544">CSLLGFAVEVALYILLRKLKYIRDSDDNKFNTQIGDELRLSDPRNQENKKSQQVIYPDGVLECIR</sequence>
<name>A0AAN8FTP4_TRICO</name>
<dbReference type="AlphaFoldDB" id="A0AAN8FTP4"/>
<dbReference type="Proteomes" id="UP001331761">
    <property type="component" value="Unassembled WGS sequence"/>
</dbReference>
<feature type="non-terminal residue" evidence="1">
    <location>
        <position position="1"/>
    </location>
</feature>
<dbReference type="EMBL" id="WIXE01001333">
    <property type="protein sequence ID" value="KAK5985796.1"/>
    <property type="molecule type" value="Genomic_DNA"/>
</dbReference>
<accession>A0AAN8FTP4</accession>
<keyword evidence="2" id="KW-1185">Reference proteome</keyword>